<proteinExistence type="predicted"/>
<dbReference type="SUPFAM" id="SSF52317">
    <property type="entry name" value="Class I glutamine amidotransferase-like"/>
    <property type="match status" value="1"/>
</dbReference>
<name>A0A0P8AGH6_9EURY</name>
<dbReference type="InterPro" id="IPR029062">
    <property type="entry name" value="Class_I_gatase-like"/>
</dbReference>
<dbReference type="AlphaFoldDB" id="A0A0P8AGH6"/>
<reference evidence="1 2" key="1">
    <citation type="submission" date="2015-09" db="EMBL/GenBank/DDBJ databases">
        <title>A metagenomics-based metabolic model of nitrate-dependent anaerobic oxidation of methane by Methanoperedens-like archaea.</title>
        <authorList>
            <person name="Arshad A."/>
            <person name="Speth D.R."/>
            <person name="De Graaf R.M."/>
            <person name="Op Den Camp H.J."/>
            <person name="Jetten M.S."/>
            <person name="Welte C.U."/>
        </authorList>
    </citation>
    <scope>NUCLEOTIDE SEQUENCE [LARGE SCALE GENOMIC DNA]</scope>
</reference>
<dbReference type="Gene3D" id="3.40.50.880">
    <property type="match status" value="1"/>
</dbReference>
<evidence type="ECO:0008006" key="3">
    <source>
        <dbReference type="Google" id="ProtNLM"/>
    </source>
</evidence>
<dbReference type="PANTHER" id="PTHR37947:SF1">
    <property type="entry name" value="BLL2462 PROTEIN"/>
    <property type="match status" value="1"/>
</dbReference>
<dbReference type="Proteomes" id="UP000050360">
    <property type="component" value="Unassembled WGS sequence"/>
</dbReference>
<accession>A0A0P8AGH6</accession>
<organism evidence="1 2">
    <name type="scientific">Candidatus Methanoperedens nitratireducens</name>
    <dbReference type="NCBI Taxonomy" id="1392998"/>
    <lineage>
        <taxon>Archaea</taxon>
        <taxon>Methanobacteriati</taxon>
        <taxon>Methanobacteriota</taxon>
        <taxon>Stenosarchaea group</taxon>
        <taxon>Methanomicrobia</taxon>
        <taxon>Methanosarcinales</taxon>
        <taxon>ANME-2 cluster</taxon>
        <taxon>Candidatus Methanoperedentaceae</taxon>
        <taxon>Candidatus Methanoperedens</taxon>
    </lineage>
</organism>
<dbReference type="PANTHER" id="PTHR37947">
    <property type="entry name" value="BLL2462 PROTEIN"/>
    <property type="match status" value="1"/>
</dbReference>
<gene>
    <name evidence="1" type="ORF">MPEBLZ_01981</name>
</gene>
<sequence>MEIVSAKNIIIGNENVFNVVVRQAGSYIVYKLDVDIDGKSVMSETFSQTEREKVIPVTGAFTILGSHKMTATITPNGEDRFQQNNVFYKSIFVVPKPKLLAVTSDTGSPLYTITNSLYDVVTVSSLPSDLSSSPYKTVIIDNKVATELPAENLRNYVGNGGGLVVVGGQSSYDKGAYNNSPVEAILPIISRAGEFTGGRNVIILIDSSGSTGIGSPSPISLIDANAISIIRGIGQDSRVGVVAFQRCNNTNRYIADGF</sequence>
<dbReference type="EMBL" id="LKCM01000141">
    <property type="protein sequence ID" value="KPQ43472.1"/>
    <property type="molecule type" value="Genomic_DNA"/>
</dbReference>
<evidence type="ECO:0000313" key="1">
    <source>
        <dbReference type="EMBL" id="KPQ43472.1"/>
    </source>
</evidence>
<evidence type="ECO:0000313" key="2">
    <source>
        <dbReference type="Proteomes" id="UP000050360"/>
    </source>
</evidence>
<comment type="caution">
    <text evidence="1">The sequence shown here is derived from an EMBL/GenBank/DDBJ whole genome shotgun (WGS) entry which is preliminary data.</text>
</comment>
<protein>
    <recommendedName>
        <fullName evidence="3">von Willebrand factor type A domain protein</fullName>
    </recommendedName>
</protein>